<keyword evidence="3" id="KW-1185">Reference proteome</keyword>
<feature type="compositionally biased region" description="Polar residues" evidence="1">
    <location>
        <begin position="1"/>
        <end position="16"/>
    </location>
</feature>
<comment type="caution">
    <text evidence="2">The sequence shown here is derived from an EMBL/GenBank/DDBJ whole genome shotgun (WGS) entry which is preliminary data.</text>
</comment>
<sequence length="156" mass="18804">MHIRRLQSTQYSQSSPRLHPSSFLSHVPPHRHQHRRQLPLLHLRRTGRPGVHSLCWRTFWPPGCQIHRRRRRQGLPDLYGRRQHCSRSRGMGCSGHGLRRSLVLQWRRPRQDHLQRRHLHHRWRCKRHQWQTHPVGVIAAFSPKYLGCTLRGSFYS</sequence>
<evidence type="ECO:0000256" key="1">
    <source>
        <dbReference type="SAM" id="MobiDB-lite"/>
    </source>
</evidence>
<dbReference type="Proteomes" id="UP000230002">
    <property type="component" value="Unassembled WGS sequence"/>
</dbReference>
<gene>
    <name evidence="2" type="ORF">GSI_05645</name>
</gene>
<evidence type="ECO:0000313" key="3">
    <source>
        <dbReference type="Proteomes" id="UP000230002"/>
    </source>
</evidence>
<dbReference type="AlphaFoldDB" id="A0A2G8SF64"/>
<organism evidence="2 3">
    <name type="scientific">Ganoderma sinense ZZ0214-1</name>
    <dbReference type="NCBI Taxonomy" id="1077348"/>
    <lineage>
        <taxon>Eukaryota</taxon>
        <taxon>Fungi</taxon>
        <taxon>Dikarya</taxon>
        <taxon>Basidiomycota</taxon>
        <taxon>Agaricomycotina</taxon>
        <taxon>Agaricomycetes</taxon>
        <taxon>Polyporales</taxon>
        <taxon>Polyporaceae</taxon>
        <taxon>Ganoderma</taxon>
    </lineage>
</organism>
<feature type="region of interest" description="Disordered" evidence="1">
    <location>
        <begin position="1"/>
        <end position="36"/>
    </location>
</feature>
<dbReference type="EMBL" id="AYKW01000011">
    <property type="protein sequence ID" value="PIL32399.1"/>
    <property type="molecule type" value="Genomic_DNA"/>
</dbReference>
<evidence type="ECO:0000313" key="2">
    <source>
        <dbReference type="EMBL" id="PIL32399.1"/>
    </source>
</evidence>
<protein>
    <submittedName>
        <fullName evidence="2">Uncharacterized protein</fullName>
    </submittedName>
</protein>
<reference evidence="2 3" key="1">
    <citation type="journal article" date="2015" name="Sci. Rep.">
        <title>Chromosome-level genome map provides insights into diverse defense mechanisms in the medicinal fungus Ganoderma sinense.</title>
        <authorList>
            <person name="Zhu Y."/>
            <person name="Xu J."/>
            <person name="Sun C."/>
            <person name="Zhou S."/>
            <person name="Xu H."/>
            <person name="Nelson D.R."/>
            <person name="Qian J."/>
            <person name="Song J."/>
            <person name="Luo H."/>
            <person name="Xiang L."/>
            <person name="Li Y."/>
            <person name="Xu Z."/>
            <person name="Ji A."/>
            <person name="Wang L."/>
            <person name="Lu S."/>
            <person name="Hayward A."/>
            <person name="Sun W."/>
            <person name="Li X."/>
            <person name="Schwartz D.C."/>
            <person name="Wang Y."/>
            <person name="Chen S."/>
        </authorList>
    </citation>
    <scope>NUCLEOTIDE SEQUENCE [LARGE SCALE GENOMIC DNA]</scope>
    <source>
        <strain evidence="2 3">ZZ0214-1</strain>
    </source>
</reference>
<accession>A0A2G8SF64</accession>
<name>A0A2G8SF64_9APHY</name>
<proteinExistence type="predicted"/>